<reference evidence="2" key="1">
    <citation type="submission" date="2022-11" db="UniProtKB">
        <authorList>
            <consortium name="WormBaseParasite"/>
        </authorList>
    </citation>
    <scope>IDENTIFICATION</scope>
</reference>
<dbReference type="AlphaFoldDB" id="A0A915ICH8"/>
<sequence>MEMGESKYTGHSLKAMYKDHSNKIHNVVIGEEGATYIVRLYLFYEFRFKAPKRCPNSKELKQQFLPNRSHLFQFINAFRKKLGVDGGMSDELMKVDFSPGSFIHCLLN</sequence>
<protein>
    <submittedName>
        <fullName evidence="2">Uncharacterized protein</fullName>
    </submittedName>
</protein>
<evidence type="ECO:0000313" key="2">
    <source>
        <dbReference type="WBParaSite" id="nRc.2.0.1.t10936-RA"/>
    </source>
</evidence>
<proteinExistence type="predicted"/>
<name>A0A915ICH8_ROMCU</name>
<keyword evidence="1" id="KW-1185">Reference proteome</keyword>
<dbReference type="WBParaSite" id="nRc.2.0.1.t10936-RA">
    <property type="protein sequence ID" value="nRc.2.0.1.t10936-RA"/>
    <property type="gene ID" value="nRc.2.0.1.g10936"/>
</dbReference>
<evidence type="ECO:0000313" key="1">
    <source>
        <dbReference type="Proteomes" id="UP000887565"/>
    </source>
</evidence>
<accession>A0A915ICH8</accession>
<organism evidence="1 2">
    <name type="scientific">Romanomermis culicivorax</name>
    <name type="common">Nematode worm</name>
    <dbReference type="NCBI Taxonomy" id="13658"/>
    <lineage>
        <taxon>Eukaryota</taxon>
        <taxon>Metazoa</taxon>
        <taxon>Ecdysozoa</taxon>
        <taxon>Nematoda</taxon>
        <taxon>Enoplea</taxon>
        <taxon>Dorylaimia</taxon>
        <taxon>Mermithida</taxon>
        <taxon>Mermithoidea</taxon>
        <taxon>Mermithidae</taxon>
        <taxon>Romanomermis</taxon>
    </lineage>
</organism>
<dbReference type="Proteomes" id="UP000887565">
    <property type="component" value="Unplaced"/>
</dbReference>